<dbReference type="OrthoDB" id="24355at2"/>
<name>A0A1I0RT74_9BACT</name>
<dbReference type="AlphaFoldDB" id="A0A1I0RT74"/>
<evidence type="ECO:0000313" key="3">
    <source>
        <dbReference type="Proteomes" id="UP000199437"/>
    </source>
</evidence>
<dbReference type="STRING" id="1267423.SAMN05216290_4074"/>
<protein>
    <submittedName>
        <fullName evidence="2">Lycopene beta-cyclase</fullName>
    </submittedName>
</protein>
<dbReference type="Gene3D" id="3.50.50.60">
    <property type="entry name" value="FAD/NAD(P)-binding domain"/>
    <property type="match status" value="1"/>
</dbReference>
<dbReference type="SUPFAM" id="SSF51905">
    <property type="entry name" value="FAD/NAD(P)-binding domain"/>
    <property type="match status" value="1"/>
</dbReference>
<keyword evidence="3" id="KW-1185">Reference proteome</keyword>
<feature type="transmembrane region" description="Helical" evidence="1">
    <location>
        <begin position="6"/>
        <end position="23"/>
    </location>
</feature>
<organism evidence="2 3">
    <name type="scientific">Roseivirga pacifica</name>
    <dbReference type="NCBI Taxonomy" id="1267423"/>
    <lineage>
        <taxon>Bacteria</taxon>
        <taxon>Pseudomonadati</taxon>
        <taxon>Bacteroidota</taxon>
        <taxon>Cytophagia</taxon>
        <taxon>Cytophagales</taxon>
        <taxon>Roseivirgaceae</taxon>
        <taxon>Roseivirga</taxon>
    </lineage>
</organism>
<proteinExistence type="predicted"/>
<gene>
    <name evidence="2" type="ORF">SAMN05216290_4074</name>
</gene>
<dbReference type="RefSeq" id="WP_090261324.1">
    <property type="nucleotide sequence ID" value="NZ_FOIR01000006.1"/>
</dbReference>
<evidence type="ECO:0000313" key="2">
    <source>
        <dbReference type="EMBL" id="SEW44384.1"/>
    </source>
</evidence>
<evidence type="ECO:0000256" key="1">
    <source>
        <dbReference type="SAM" id="Phobius"/>
    </source>
</evidence>
<sequence length="387" mass="44474">MKAFDYIIAGGGVAGLTLSYLLLAPEYRQKSVLLIDRQAKTDNDKTFCFWEKGENLFENLVSKTWPRAQVKGTEFNKSYDLAPYKYKMVRSADFYTFIYKQIADAPNFTVVQEEVQAIFDNGKVKTARQTYTGQYVFDSTLNYQTKRLYTPNTLLQHFKGLVIETKEPVFNADEVTYMDFSIPQEGDCRFGYILPFSENKALIEYTIFNQFLLDDSEYDKQLESYLRKLKITDYEVLETETGVIPMSDYPFSVKRSKQVFQIGIKGGFAKASTGYSFLRTQRILKKLAQNLKEGKSPNADLPLQKKRFKNYDATLLRVLASGQFTGEEIFTELFKKNGMHLMFKFLDEETTVAEELKIMSTTPIKSFAKAFVNSLAAKPKAHSKFLS</sequence>
<keyword evidence="1" id="KW-1133">Transmembrane helix</keyword>
<dbReference type="EMBL" id="FOIR01000006">
    <property type="protein sequence ID" value="SEW44384.1"/>
    <property type="molecule type" value="Genomic_DNA"/>
</dbReference>
<dbReference type="Pfam" id="PF05834">
    <property type="entry name" value="Lycopene_cycl"/>
    <property type="match status" value="1"/>
</dbReference>
<keyword evidence="1" id="KW-0812">Transmembrane</keyword>
<dbReference type="InterPro" id="IPR036188">
    <property type="entry name" value="FAD/NAD-bd_sf"/>
</dbReference>
<accession>A0A1I0RT74</accession>
<dbReference type="Proteomes" id="UP000199437">
    <property type="component" value="Unassembled WGS sequence"/>
</dbReference>
<keyword evidence="1" id="KW-0472">Membrane</keyword>
<reference evidence="3" key="1">
    <citation type="submission" date="2016-10" db="EMBL/GenBank/DDBJ databases">
        <authorList>
            <person name="Varghese N."/>
            <person name="Submissions S."/>
        </authorList>
    </citation>
    <scope>NUCLEOTIDE SEQUENCE [LARGE SCALE GENOMIC DNA]</scope>
    <source>
        <strain evidence="3">CGMCC 1.12402</strain>
    </source>
</reference>
<dbReference type="GeneID" id="99988737"/>